<dbReference type="Proteomes" id="UP001054945">
    <property type="component" value="Unassembled WGS sequence"/>
</dbReference>
<accession>A0AAV4X9L3</accession>
<protein>
    <submittedName>
        <fullName evidence="1">Uncharacterized protein</fullName>
    </submittedName>
</protein>
<organism evidence="1 2">
    <name type="scientific">Caerostris extrusa</name>
    <name type="common">Bark spider</name>
    <name type="synonym">Caerostris bankana</name>
    <dbReference type="NCBI Taxonomy" id="172846"/>
    <lineage>
        <taxon>Eukaryota</taxon>
        <taxon>Metazoa</taxon>
        <taxon>Ecdysozoa</taxon>
        <taxon>Arthropoda</taxon>
        <taxon>Chelicerata</taxon>
        <taxon>Arachnida</taxon>
        <taxon>Araneae</taxon>
        <taxon>Araneomorphae</taxon>
        <taxon>Entelegynae</taxon>
        <taxon>Araneoidea</taxon>
        <taxon>Araneidae</taxon>
        <taxon>Caerostris</taxon>
    </lineage>
</organism>
<dbReference type="AlphaFoldDB" id="A0AAV4X9L3"/>
<comment type="caution">
    <text evidence="1">The sequence shown here is derived from an EMBL/GenBank/DDBJ whole genome shotgun (WGS) entry which is preliminary data.</text>
</comment>
<dbReference type="EMBL" id="BPLR01017401">
    <property type="protein sequence ID" value="GIY91307.1"/>
    <property type="molecule type" value="Genomic_DNA"/>
</dbReference>
<name>A0AAV4X9L3_CAEEX</name>
<evidence type="ECO:0000313" key="2">
    <source>
        <dbReference type="Proteomes" id="UP001054945"/>
    </source>
</evidence>
<gene>
    <name evidence="1" type="ORF">CEXT_213711</name>
</gene>
<sequence length="139" mass="15659">MSRKVIYRSLRAKTTAVSTSTAYRSMIGYPFTGLITAISYRRLHAGHLYARQCVTCVPIVASQTRRCLNCAGDHNDWMPKTLAYNDLYCCFLVQISTGFPKNKGIGMIANLPFSLRISISIVNIMKINVRTFLKLCLIE</sequence>
<reference evidence="1 2" key="1">
    <citation type="submission" date="2021-06" db="EMBL/GenBank/DDBJ databases">
        <title>Caerostris extrusa draft genome.</title>
        <authorList>
            <person name="Kono N."/>
            <person name="Arakawa K."/>
        </authorList>
    </citation>
    <scope>NUCLEOTIDE SEQUENCE [LARGE SCALE GENOMIC DNA]</scope>
</reference>
<evidence type="ECO:0000313" key="1">
    <source>
        <dbReference type="EMBL" id="GIY91307.1"/>
    </source>
</evidence>
<keyword evidence="2" id="KW-1185">Reference proteome</keyword>
<proteinExistence type="predicted"/>